<dbReference type="EMBL" id="SDRB02004819">
    <property type="protein sequence ID" value="THG15306.1"/>
    <property type="molecule type" value="Genomic_DNA"/>
</dbReference>
<protein>
    <submittedName>
        <fullName evidence="5">Uncharacterized protein</fullName>
    </submittedName>
</protein>
<accession>A0A4S4EHH9</accession>
<evidence type="ECO:0000256" key="2">
    <source>
        <dbReference type="ARBA" id="ARBA00023065"/>
    </source>
</evidence>
<sequence length="131" mass="14806">MEIKEEDRSSKQLQAPLSSKMPANAPRARSISSLKPTKHSPKLSNHQGMIYGSVTMSNILCLSVFLGLVYIRELKWCFSSEVLIILIVCILMGAFASFRTTFPMWTCLVAYALYPFSILLVYVFEYVVKLS</sequence>
<name>A0A4S4EHH9_CAMSN</name>
<dbReference type="PANTHER" id="PTHR31503">
    <property type="entry name" value="VACUOLAR CALCIUM ION TRANSPORTER"/>
    <property type="match status" value="1"/>
</dbReference>
<keyword evidence="4" id="KW-1133">Transmembrane helix</keyword>
<dbReference type="STRING" id="542762.A0A4S4EHH9"/>
<keyword evidence="4" id="KW-0472">Membrane</keyword>
<evidence type="ECO:0000256" key="4">
    <source>
        <dbReference type="SAM" id="Phobius"/>
    </source>
</evidence>
<evidence type="ECO:0000256" key="1">
    <source>
        <dbReference type="ARBA" id="ARBA00022449"/>
    </source>
</evidence>
<feature type="compositionally biased region" description="Basic and acidic residues" evidence="3">
    <location>
        <begin position="1"/>
        <end position="10"/>
    </location>
</feature>
<evidence type="ECO:0000313" key="5">
    <source>
        <dbReference type="EMBL" id="THG15306.1"/>
    </source>
</evidence>
<keyword evidence="1" id="KW-0050">Antiport</keyword>
<organism evidence="5 6">
    <name type="scientific">Camellia sinensis var. sinensis</name>
    <name type="common">China tea</name>
    <dbReference type="NCBI Taxonomy" id="542762"/>
    <lineage>
        <taxon>Eukaryota</taxon>
        <taxon>Viridiplantae</taxon>
        <taxon>Streptophyta</taxon>
        <taxon>Embryophyta</taxon>
        <taxon>Tracheophyta</taxon>
        <taxon>Spermatophyta</taxon>
        <taxon>Magnoliopsida</taxon>
        <taxon>eudicotyledons</taxon>
        <taxon>Gunneridae</taxon>
        <taxon>Pentapetalae</taxon>
        <taxon>asterids</taxon>
        <taxon>Ericales</taxon>
        <taxon>Theaceae</taxon>
        <taxon>Camellia</taxon>
    </lineage>
</organism>
<feature type="region of interest" description="Disordered" evidence="3">
    <location>
        <begin position="1"/>
        <end position="43"/>
    </location>
</feature>
<keyword evidence="2" id="KW-0406">Ion transport</keyword>
<dbReference type="AlphaFoldDB" id="A0A4S4EHH9"/>
<proteinExistence type="predicted"/>
<comment type="caution">
    <text evidence="5">The sequence shown here is derived from an EMBL/GenBank/DDBJ whole genome shotgun (WGS) entry which is preliminary data.</text>
</comment>
<keyword evidence="6" id="KW-1185">Reference proteome</keyword>
<dbReference type="GO" id="GO:0006874">
    <property type="term" value="P:intracellular calcium ion homeostasis"/>
    <property type="evidence" value="ECO:0007669"/>
    <property type="project" value="TreeGrafter"/>
</dbReference>
<evidence type="ECO:0000313" key="6">
    <source>
        <dbReference type="Proteomes" id="UP000306102"/>
    </source>
</evidence>
<dbReference type="Proteomes" id="UP000306102">
    <property type="component" value="Unassembled WGS sequence"/>
</dbReference>
<dbReference type="GO" id="GO:0016020">
    <property type="term" value="C:membrane"/>
    <property type="evidence" value="ECO:0007669"/>
    <property type="project" value="InterPro"/>
</dbReference>
<dbReference type="PANTHER" id="PTHR31503:SF36">
    <property type="entry name" value="SODIUM_CALCIUM EXCHANGER MEMBRANE REGION DOMAIN-CONTAINING PROTEIN"/>
    <property type="match status" value="1"/>
</dbReference>
<reference evidence="5 6" key="1">
    <citation type="journal article" date="2018" name="Proc. Natl. Acad. Sci. U.S.A.">
        <title>Draft genome sequence of Camellia sinensis var. sinensis provides insights into the evolution of the tea genome and tea quality.</title>
        <authorList>
            <person name="Wei C."/>
            <person name="Yang H."/>
            <person name="Wang S."/>
            <person name="Zhao J."/>
            <person name="Liu C."/>
            <person name="Gao L."/>
            <person name="Xia E."/>
            <person name="Lu Y."/>
            <person name="Tai Y."/>
            <person name="She G."/>
            <person name="Sun J."/>
            <person name="Cao H."/>
            <person name="Tong W."/>
            <person name="Gao Q."/>
            <person name="Li Y."/>
            <person name="Deng W."/>
            <person name="Jiang X."/>
            <person name="Wang W."/>
            <person name="Chen Q."/>
            <person name="Zhang S."/>
            <person name="Li H."/>
            <person name="Wu J."/>
            <person name="Wang P."/>
            <person name="Li P."/>
            <person name="Shi C."/>
            <person name="Zheng F."/>
            <person name="Jian J."/>
            <person name="Huang B."/>
            <person name="Shan D."/>
            <person name="Shi M."/>
            <person name="Fang C."/>
            <person name="Yue Y."/>
            <person name="Li F."/>
            <person name="Li D."/>
            <person name="Wei S."/>
            <person name="Han B."/>
            <person name="Jiang C."/>
            <person name="Yin Y."/>
            <person name="Xia T."/>
            <person name="Zhang Z."/>
            <person name="Bennetzen J.L."/>
            <person name="Zhao S."/>
            <person name="Wan X."/>
        </authorList>
    </citation>
    <scope>NUCLEOTIDE SEQUENCE [LARGE SCALE GENOMIC DNA]</scope>
    <source>
        <strain evidence="6">cv. Shuchazao</strain>
        <tissue evidence="5">Leaf</tissue>
    </source>
</reference>
<feature type="transmembrane region" description="Helical" evidence="4">
    <location>
        <begin position="49"/>
        <end position="71"/>
    </location>
</feature>
<dbReference type="GO" id="GO:0015369">
    <property type="term" value="F:calcium:proton antiporter activity"/>
    <property type="evidence" value="ECO:0007669"/>
    <property type="project" value="TreeGrafter"/>
</dbReference>
<feature type="transmembrane region" description="Helical" evidence="4">
    <location>
        <begin position="83"/>
        <end position="102"/>
    </location>
</feature>
<dbReference type="InterPro" id="IPR004713">
    <property type="entry name" value="CaH_exchang"/>
</dbReference>
<keyword evidence="4" id="KW-0812">Transmembrane</keyword>
<gene>
    <name evidence="5" type="ORF">TEA_003439</name>
</gene>
<feature type="transmembrane region" description="Helical" evidence="4">
    <location>
        <begin position="108"/>
        <end position="128"/>
    </location>
</feature>
<evidence type="ECO:0000256" key="3">
    <source>
        <dbReference type="SAM" id="MobiDB-lite"/>
    </source>
</evidence>
<keyword evidence="1" id="KW-0813">Transport</keyword>